<sequence length="964" mass="101361">MRAALPGGDVRDDAAARALYAYDASNYRSVPAAVVVPRTADELAAALAVCREHGAPFTVRGAGTSIAGNATAAGPGGVVADTSVHLHRILALDPEARTATVEPGVILDDLQRAARAHGLRFGPDPSTHARCTLGGMIGNNSCGSHSPAWGTTADNVLALDVLTADGRRLTVRHDSLETAPPAPELTAALVELTTRHMAALRTTLGRFPRQISGYGLHRLLPEHGRNLAAALTGTEGGCAVVLAATVRLVPLPEATTTVVLGFDDLPAAGDAVPAILPHRPLACEGLGAEMIETLRRRSPGSDPGELLPPGRAWLMVEFDASPDAPAPPDPKELQDGTGAASSRAVADPAEQRRLTRLREESSGLATRAPDGAEAWPGWEDAAVPPERLGAYLRGFLRLLDAHRLRGTPYGHFGEGCVHVRIDFDLATAAGRRRFRAFLEDAARLVAEHGGTLSGEHGDGRARSELMPLVYPAELLDAFAAFKRAWDPSGLLNPGAVVEPHRLDAALRIVPDELRARPVPVFLGLPEDGGDLARAVRRCVGVAKCRTAPEAGGVMCPSWRATGEEMHSTRGRARLLDDMLRGLAAVPPDAAEAPVTGGGWRSEEVREALDLCLSCKGCRSDCPVGVDMASYKAEFLHHHYAGRRRPASHYSLGRLPQWLHTATASPSAVRAANAAMRNPVASRALKRTAGIAPERPLPPLAAEPFRRWFARRAAPTPSAASRPVMLWADTFTNAFVPEVGRAAVAVLEHAGFTVTLPPEPARGPLCCGLTWISTGQLDAARRHLARSREALAPALDGGVPVVALEPSCAAVFRSDAAELGVPGLDGVLTLAELLERHAPDADLGSVPPARGAALSQTHCHQHAVLGSAADDAVLARVGVANERLDRGCCGLAGNFGYEAGHYDMSVAVGENGPLPAIRDAAPGTAVLADGFSCRTQVTQLTERRPLHLAELLAAALPAARGDDHR</sequence>
<keyword evidence="3" id="KW-0274">FAD</keyword>
<evidence type="ECO:0000256" key="5">
    <source>
        <dbReference type="SAM" id="MobiDB-lite"/>
    </source>
</evidence>
<dbReference type="InterPro" id="IPR004113">
    <property type="entry name" value="FAD-bd_oxidored_4_C"/>
</dbReference>
<dbReference type="Pfam" id="PF13183">
    <property type="entry name" value="Fer4_8"/>
    <property type="match status" value="1"/>
</dbReference>
<accession>A0A1J7BID4</accession>
<evidence type="ECO:0000256" key="3">
    <source>
        <dbReference type="ARBA" id="ARBA00022827"/>
    </source>
</evidence>
<dbReference type="GO" id="GO:0008720">
    <property type="term" value="F:D-lactate dehydrogenase (NAD+) activity"/>
    <property type="evidence" value="ECO:0007669"/>
    <property type="project" value="TreeGrafter"/>
</dbReference>
<keyword evidence="2" id="KW-0285">Flavoprotein</keyword>
<evidence type="ECO:0000313" key="7">
    <source>
        <dbReference type="EMBL" id="OIV38349.1"/>
    </source>
</evidence>
<dbReference type="SUPFAM" id="SSF56176">
    <property type="entry name" value="FAD-binding/transporter-associated domain-like"/>
    <property type="match status" value="1"/>
</dbReference>
<dbReference type="Gene3D" id="3.30.70.2740">
    <property type="match status" value="1"/>
</dbReference>
<feature type="compositionally biased region" description="Basic and acidic residues" evidence="5">
    <location>
        <begin position="349"/>
        <end position="361"/>
    </location>
</feature>
<dbReference type="InterPro" id="IPR006094">
    <property type="entry name" value="Oxid_FAD_bind_N"/>
</dbReference>
<dbReference type="GO" id="GO:1903457">
    <property type="term" value="P:lactate catabolic process"/>
    <property type="evidence" value="ECO:0007669"/>
    <property type="project" value="TreeGrafter"/>
</dbReference>
<dbReference type="GO" id="GO:0004458">
    <property type="term" value="F:D-lactate dehydrogenase (cytochrome) activity"/>
    <property type="evidence" value="ECO:0007669"/>
    <property type="project" value="TreeGrafter"/>
</dbReference>
<feature type="region of interest" description="Disordered" evidence="5">
    <location>
        <begin position="320"/>
        <end position="371"/>
    </location>
</feature>
<dbReference type="PANTHER" id="PTHR11748:SF119">
    <property type="entry name" value="D-2-HYDROXYGLUTARATE DEHYDROGENASE"/>
    <property type="match status" value="1"/>
</dbReference>
<dbReference type="SUPFAM" id="SSF46548">
    <property type="entry name" value="alpha-helical ferredoxin"/>
    <property type="match status" value="1"/>
</dbReference>
<proteinExistence type="predicted"/>
<dbReference type="PANTHER" id="PTHR11748">
    <property type="entry name" value="D-LACTATE DEHYDROGENASE"/>
    <property type="match status" value="1"/>
</dbReference>
<comment type="caution">
    <text evidence="7">The sequence shown here is derived from an EMBL/GenBank/DDBJ whole genome shotgun (WGS) entry which is preliminary data.</text>
</comment>
<dbReference type="SUPFAM" id="SSF55103">
    <property type="entry name" value="FAD-linked oxidases, C-terminal domain"/>
    <property type="match status" value="1"/>
</dbReference>
<dbReference type="Pfam" id="PF02913">
    <property type="entry name" value="FAD-oxidase_C"/>
    <property type="match status" value="1"/>
</dbReference>
<dbReference type="STRING" id="1428644.BIV57_06520"/>
<evidence type="ECO:0000256" key="4">
    <source>
        <dbReference type="ARBA" id="ARBA00023002"/>
    </source>
</evidence>
<dbReference type="InterPro" id="IPR017896">
    <property type="entry name" value="4Fe4S_Fe-S-bd"/>
</dbReference>
<reference evidence="7 8" key="1">
    <citation type="submission" date="2016-10" db="EMBL/GenBank/DDBJ databases">
        <title>Genome sequence of Streptomyces gilvigriseus MUSC 26.</title>
        <authorList>
            <person name="Lee L.-H."/>
            <person name="Ser H.-L."/>
        </authorList>
    </citation>
    <scope>NUCLEOTIDE SEQUENCE [LARGE SCALE GENOMIC DNA]</scope>
    <source>
        <strain evidence="7 8">MUSC 26</strain>
    </source>
</reference>
<evidence type="ECO:0000259" key="6">
    <source>
        <dbReference type="PROSITE" id="PS51387"/>
    </source>
</evidence>
<name>A0A1J7BID4_9ACTN</name>
<keyword evidence="8" id="KW-1185">Reference proteome</keyword>
<feature type="domain" description="FAD-binding PCMH-type" evidence="6">
    <location>
        <begin position="27"/>
        <end position="251"/>
    </location>
</feature>
<gene>
    <name evidence="7" type="ORF">BIV57_06520</name>
</gene>
<comment type="cofactor">
    <cofactor evidence="1">
        <name>FAD</name>
        <dbReference type="ChEBI" id="CHEBI:57692"/>
    </cofactor>
</comment>
<evidence type="ECO:0000256" key="1">
    <source>
        <dbReference type="ARBA" id="ARBA00001974"/>
    </source>
</evidence>
<dbReference type="InterPro" id="IPR016169">
    <property type="entry name" value="FAD-bd_PCMH_sub2"/>
</dbReference>
<dbReference type="EMBL" id="MLCF01000025">
    <property type="protein sequence ID" value="OIV38349.1"/>
    <property type="molecule type" value="Genomic_DNA"/>
</dbReference>
<dbReference type="InterPro" id="IPR016166">
    <property type="entry name" value="FAD-bd_PCMH"/>
</dbReference>
<dbReference type="PROSITE" id="PS51387">
    <property type="entry name" value="FAD_PCMH"/>
    <property type="match status" value="1"/>
</dbReference>
<evidence type="ECO:0000256" key="2">
    <source>
        <dbReference type="ARBA" id="ARBA00022630"/>
    </source>
</evidence>
<dbReference type="InterPro" id="IPR036318">
    <property type="entry name" value="FAD-bd_PCMH-like_sf"/>
</dbReference>
<dbReference type="Gene3D" id="3.30.465.10">
    <property type="match status" value="1"/>
</dbReference>
<dbReference type="Pfam" id="PF01565">
    <property type="entry name" value="FAD_binding_4"/>
    <property type="match status" value="1"/>
</dbReference>
<protein>
    <submittedName>
        <fullName evidence="7">FAD-binding oxidoreductase</fullName>
    </submittedName>
</protein>
<dbReference type="GO" id="GO:0071949">
    <property type="term" value="F:FAD binding"/>
    <property type="evidence" value="ECO:0007669"/>
    <property type="project" value="InterPro"/>
</dbReference>
<keyword evidence="4" id="KW-0560">Oxidoreductase</keyword>
<organism evidence="7 8">
    <name type="scientific">Mangrovactinospora gilvigrisea</name>
    <dbReference type="NCBI Taxonomy" id="1428644"/>
    <lineage>
        <taxon>Bacteria</taxon>
        <taxon>Bacillati</taxon>
        <taxon>Actinomycetota</taxon>
        <taxon>Actinomycetes</taxon>
        <taxon>Kitasatosporales</taxon>
        <taxon>Streptomycetaceae</taxon>
        <taxon>Mangrovactinospora</taxon>
    </lineage>
</organism>
<dbReference type="InterPro" id="IPR016164">
    <property type="entry name" value="FAD-linked_Oxase-like_C"/>
</dbReference>
<dbReference type="AlphaFoldDB" id="A0A1J7BID4"/>
<evidence type="ECO:0000313" key="8">
    <source>
        <dbReference type="Proteomes" id="UP000243342"/>
    </source>
</evidence>
<dbReference type="Proteomes" id="UP000243342">
    <property type="component" value="Unassembled WGS sequence"/>
</dbReference>